<evidence type="ECO:0000313" key="4">
    <source>
        <dbReference type="Proteomes" id="UP000054196"/>
    </source>
</evidence>
<keyword evidence="4" id="KW-1185">Reference proteome</keyword>
<dbReference type="KEGG" id="psq:PUNSTDRAFT_137747"/>
<dbReference type="EMBL" id="JH687551">
    <property type="protein sequence ID" value="EIN05064.1"/>
    <property type="molecule type" value="Genomic_DNA"/>
</dbReference>
<evidence type="ECO:0000313" key="3">
    <source>
        <dbReference type="EMBL" id="EIN05064.1"/>
    </source>
</evidence>
<dbReference type="eggNOG" id="ENOG502RD3G">
    <property type="taxonomic scope" value="Eukaryota"/>
</dbReference>
<dbReference type="RefSeq" id="XP_007387467.1">
    <property type="nucleotide sequence ID" value="XM_007387405.1"/>
</dbReference>
<keyword evidence="2" id="KW-0812">Transmembrane</keyword>
<accession>R7S560</accession>
<sequence>MTWINNFLTSSHLITNASSGFNPSLSCIVFNLTHGFAVAHTGCSEASTMDPSYDALGVSLMNVTGLNVFPTFFQLYCMNPSSDDGCPYGACPNSDLAGLFTRISIYITSISGTIVTDISRDDAQSAFWSHLFLVLAVMLATIVGVIQHQITVIHYTISILLCLSPLFMRMMFQYFVARDNAHRVPAKGWIRLRSAYFAHWKLLTWKKDRVLLYFICATWLALFGMIVMIIIPEYDNFAQPTCRSRFPLVLALVEMAVYFVLASTVFMGLYYSGPWKSVASTIRPTAFSIFLFGILHALWIAGVEWSVWTSTNDGPFVPSIGQFLSLFTALPAVYCLYCTIKKTWRSSEQPEFNMAEIIAASKKSRLQHYHMLDAYHADPHAPNAGGPLVQYLLKNVEGFAEMKKWEQIDRMDMLAYRKPLEADTPTPSNPHEPRSKPAEAVGETGQRQETGQHQETALRPQNSEDIVMAAIGRSRPLSEVSSDVVVIKPPEGYKRISHMSGDKIVMKPPEGDTRISHVSEDVSENVSEDIVMKPMEGDTPVWHSGSSPRPWFSGWIDGAVFRNNRSYPHV</sequence>
<name>R7S560_PUNST</name>
<feature type="transmembrane region" description="Helical" evidence="2">
    <location>
        <begin position="152"/>
        <end position="172"/>
    </location>
</feature>
<protein>
    <submittedName>
        <fullName evidence="3">Uncharacterized protein</fullName>
    </submittedName>
</protein>
<feature type="compositionally biased region" description="Polar residues" evidence="1">
    <location>
        <begin position="445"/>
        <end position="461"/>
    </location>
</feature>
<proteinExistence type="predicted"/>
<feature type="transmembrane region" description="Helical" evidence="2">
    <location>
        <begin position="127"/>
        <end position="146"/>
    </location>
</feature>
<gene>
    <name evidence="3" type="ORF">PUNSTDRAFT_137747</name>
</gene>
<reference evidence="4" key="1">
    <citation type="journal article" date="2012" name="Science">
        <title>The Paleozoic origin of enzymatic lignin decomposition reconstructed from 31 fungal genomes.</title>
        <authorList>
            <person name="Floudas D."/>
            <person name="Binder M."/>
            <person name="Riley R."/>
            <person name="Barry K."/>
            <person name="Blanchette R.A."/>
            <person name="Henrissat B."/>
            <person name="Martinez A.T."/>
            <person name="Otillar R."/>
            <person name="Spatafora J.W."/>
            <person name="Yadav J.S."/>
            <person name="Aerts A."/>
            <person name="Benoit I."/>
            <person name="Boyd A."/>
            <person name="Carlson A."/>
            <person name="Copeland A."/>
            <person name="Coutinho P.M."/>
            <person name="de Vries R.P."/>
            <person name="Ferreira P."/>
            <person name="Findley K."/>
            <person name="Foster B."/>
            <person name="Gaskell J."/>
            <person name="Glotzer D."/>
            <person name="Gorecki P."/>
            <person name="Heitman J."/>
            <person name="Hesse C."/>
            <person name="Hori C."/>
            <person name="Igarashi K."/>
            <person name="Jurgens J.A."/>
            <person name="Kallen N."/>
            <person name="Kersten P."/>
            <person name="Kohler A."/>
            <person name="Kuees U."/>
            <person name="Kumar T.K.A."/>
            <person name="Kuo A."/>
            <person name="LaButti K."/>
            <person name="Larrondo L.F."/>
            <person name="Lindquist E."/>
            <person name="Ling A."/>
            <person name="Lombard V."/>
            <person name="Lucas S."/>
            <person name="Lundell T."/>
            <person name="Martin R."/>
            <person name="McLaughlin D.J."/>
            <person name="Morgenstern I."/>
            <person name="Morin E."/>
            <person name="Murat C."/>
            <person name="Nagy L.G."/>
            <person name="Nolan M."/>
            <person name="Ohm R.A."/>
            <person name="Patyshakuliyeva A."/>
            <person name="Rokas A."/>
            <person name="Ruiz-Duenas F.J."/>
            <person name="Sabat G."/>
            <person name="Salamov A."/>
            <person name="Samejima M."/>
            <person name="Schmutz J."/>
            <person name="Slot J.C."/>
            <person name="St John F."/>
            <person name="Stenlid J."/>
            <person name="Sun H."/>
            <person name="Sun S."/>
            <person name="Syed K."/>
            <person name="Tsang A."/>
            <person name="Wiebenga A."/>
            <person name="Young D."/>
            <person name="Pisabarro A."/>
            <person name="Eastwood D.C."/>
            <person name="Martin F."/>
            <person name="Cullen D."/>
            <person name="Grigoriev I.V."/>
            <person name="Hibbett D.S."/>
        </authorList>
    </citation>
    <scope>NUCLEOTIDE SEQUENCE [LARGE SCALE GENOMIC DNA]</scope>
    <source>
        <strain evidence="4">HHB-11173 SS5</strain>
    </source>
</reference>
<organism evidence="3 4">
    <name type="scientific">Punctularia strigosozonata (strain HHB-11173)</name>
    <name type="common">White-rot fungus</name>
    <dbReference type="NCBI Taxonomy" id="741275"/>
    <lineage>
        <taxon>Eukaryota</taxon>
        <taxon>Fungi</taxon>
        <taxon>Dikarya</taxon>
        <taxon>Basidiomycota</taxon>
        <taxon>Agaricomycotina</taxon>
        <taxon>Agaricomycetes</taxon>
        <taxon>Corticiales</taxon>
        <taxon>Punctulariaceae</taxon>
        <taxon>Punctularia</taxon>
    </lineage>
</organism>
<feature type="transmembrane region" description="Helical" evidence="2">
    <location>
        <begin position="210"/>
        <end position="231"/>
    </location>
</feature>
<dbReference type="AlphaFoldDB" id="R7S560"/>
<dbReference type="Proteomes" id="UP000054196">
    <property type="component" value="Unassembled WGS sequence"/>
</dbReference>
<feature type="transmembrane region" description="Helical" evidence="2">
    <location>
        <begin position="251"/>
        <end position="273"/>
    </location>
</feature>
<evidence type="ECO:0000256" key="1">
    <source>
        <dbReference type="SAM" id="MobiDB-lite"/>
    </source>
</evidence>
<keyword evidence="2" id="KW-1133">Transmembrane helix</keyword>
<feature type="transmembrane region" description="Helical" evidence="2">
    <location>
        <begin position="320"/>
        <end position="340"/>
    </location>
</feature>
<dbReference type="HOGENOM" id="CLU_478277_0_0_1"/>
<keyword evidence="2" id="KW-0472">Membrane</keyword>
<dbReference type="GeneID" id="18879891"/>
<evidence type="ECO:0000256" key="2">
    <source>
        <dbReference type="SAM" id="Phobius"/>
    </source>
</evidence>
<feature type="region of interest" description="Disordered" evidence="1">
    <location>
        <begin position="420"/>
        <end position="461"/>
    </location>
</feature>
<feature type="transmembrane region" description="Helical" evidence="2">
    <location>
        <begin position="285"/>
        <end position="308"/>
    </location>
</feature>